<sequence>MIRKKNKNEISTVPNDAHIWVLGELPLDDITNTGDKDLTTSTKGKSCTSNTLNKQSVISTTELCEPYNSDSIRKRQRLDNGHHLTNLTEKIGTKIKPVNSNWQAAPSAVLVPDTQTLRVSESQNGPGRPANVQTPCTDTAKFHQTPKRYKRKFPGPAGLLPKLQGLKQSPDLSEIVKCPSAHQEPQNDSVLASSQSEDSFNELPWQTLIKDLGNDRQKYLKEFSIANSLQKSKKKLLPRGKVPFVMGIIETVDWQGSEASVVLKDKTGYPYHKFWLEDIVKEK</sequence>
<organism evidence="1 2">
    <name type="scientific">Tegillarca granosa</name>
    <name type="common">Malaysian cockle</name>
    <name type="synonym">Anadara granosa</name>
    <dbReference type="NCBI Taxonomy" id="220873"/>
    <lineage>
        <taxon>Eukaryota</taxon>
        <taxon>Metazoa</taxon>
        <taxon>Spiralia</taxon>
        <taxon>Lophotrochozoa</taxon>
        <taxon>Mollusca</taxon>
        <taxon>Bivalvia</taxon>
        <taxon>Autobranchia</taxon>
        <taxon>Pteriomorphia</taxon>
        <taxon>Arcoida</taxon>
        <taxon>Arcoidea</taxon>
        <taxon>Arcidae</taxon>
        <taxon>Tegillarca</taxon>
    </lineage>
</organism>
<keyword evidence="2" id="KW-1185">Reference proteome</keyword>
<dbReference type="PANTHER" id="PTHR14523">
    <property type="entry name" value="UNCHARACTERIZED PROTEIN C17ORF53 HOMOLOG"/>
    <property type="match status" value="1"/>
</dbReference>
<dbReference type="PANTHER" id="PTHR14523:SF1">
    <property type="entry name" value="HOMOLOGOUS RECOMBINATION OB-FOLD PROTEIN"/>
    <property type="match status" value="1"/>
</dbReference>
<dbReference type="InterPro" id="IPR028045">
    <property type="entry name" value="HROB"/>
</dbReference>
<evidence type="ECO:0000313" key="1">
    <source>
        <dbReference type="EMBL" id="KAJ8301779.1"/>
    </source>
</evidence>
<comment type="caution">
    <text evidence="1">The sequence shown here is derived from an EMBL/GenBank/DDBJ whole genome shotgun (WGS) entry which is preliminary data.</text>
</comment>
<proteinExistence type="predicted"/>
<gene>
    <name evidence="1" type="ORF">KUTeg_020766</name>
</gene>
<reference evidence="1 2" key="1">
    <citation type="submission" date="2022-12" db="EMBL/GenBank/DDBJ databases">
        <title>Chromosome-level genome of Tegillarca granosa.</title>
        <authorList>
            <person name="Kim J."/>
        </authorList>
    </citation>
    <scope>NUCLEOTIDE SEQUENCE [LARGE SCALE GENOMIC DNA]</scope>
    <source>
        <strain evidence="1">Teg-2019</strain>
        <tissue evidence="1">Adductor muscle</tissue>
    </source>
</reference>
<dbReference type="EMBL" id="JARBDR010000918">
    <property type="protein sequence ID" value="KAJ8301779.1"/>
    <property type="molecule type" value="Genomic_DNA"/>
</dbReference>
<accession>A0ABQ9E8X4</accession>
<dbReference type="Proteomes" id="UP001217089">
    <property type="component" value="Unassembled WGS sequence"/>
</dbReference>
<protein>
    <submittedName>
        <fullName evidence="1">Uncharacterized protein</fullName>
    </submittedName>
</protein>
<evidence type="ECO:0000313" key="2">
    <source>
        <dbReference type="Proteomes" id="UP001217089"/>
    </source>
</evidence>
<name>A0ABQ9E8X4_TEGGR</name>